<dbReference type="Proteomes" id="UP001322277">
    <property type="component" value="Chromosome 8"/>
</dbReference>
<reference evidence="3" key="1">
    <citation type="journal article" date="2023" name="bioRxiv">
        <title>Complete genome of the Medicago anthracnose fungus, Colletotrichum destructivum, reveals a mini-chromosome-like region within a core chromosome.</title>
        <authorList>
            <person name="Lapalu N."/>
            <person name="Simon A."/>
            <person name="Lu A."/>
            <person name="Plaumann P.-L."/>
            <person name="Amselem J."/>
            <person name="Pigne S."/>
            <person name="Auger A."/>
            <person name="Koch C."/>
            <person name="Dallery J.-F."/>
            <person name="O'Connell R.J."/>
        </authorList>
    </citation>
    <scope>NUCLEOTIDE SEQUENCE [LARGE SCALE GENOMIC DNA]</scope>
    <source>
        <strain evidence="3">CBS 520.97</strain>
    </source>
</reference>
<dbReference type="GeneID" id="87948765"/>
<proteinExistence type="predicted"/>
<gene>
    <name evidence="2" type="ORF">CDEST_12265</name>
</gene>
<evidence type="ECO:0000313" key="2">
    <source>
        <dbReference type="EMBL" id="WQF87251.1"/>
    </source>
</evidence>
<dbReference type="KEGG" id="cdet:87948765"/>
<name>A0AAX4IVM0_9PEZI</name>
<keyword evidence="3" id="KW-1185">Reference proteome</keyword>
<evidence type="ECO:0000256" key="1">
    <source>
        <dbReference type="SAM" id="MobiDB-lite"/>
    </source>
</evidence>
<accession>A0AAX4IVM0</accession>
<feature type="region of interest" description="Disordered" evidence="1">
    <location>
        <begin position="175"/>
        <end position="199"/>
    </location>
</feature>
<evidence type="ECO:0000313" key="3">
    <source>
        <dbReference type="Proteomes" id="UP001322277"/>
    </source>
</evidence>
<organism evidence="2 3">
    <name type="scientific">Colletotrichum destructivum</name>
    <dbReference type="NCBI Taxonomy" id="34406"/>
    <lineage>
        <taxon>Eukaryota</taxon>
        <taxon>Fungi</taxon>
        <taxon>Dikarya</taxon>
        <taxon>Ascomycota</taxon>
        <taxon>Pezizomycotina</taxon>
        <taxon>Sordariomycetes</taxon>
        <taxon>Hypocreomycetidae</taxon>
        <taxon>Glomerellales</taxon>
        <taxon>Glomerellaceae</taxon>
        <taxon>Colletotrichum</taxon>
        <taxon>Colletotrichum destructivum species complex</taxon>
    </lineage>
</organism>
<dbReference type="RefSeq" id="XP_062784472.1">
    <property type="nucleotide sequence ID" value="XM_062928421.1"/>
</dbReference>
<dbReference type="AlphaFoldDB" id="A0AAX4IVM0"/>
<protein>
    <submittedName>
        <fullName evidence="2">Uncharacterized protein</fullName>
    </submittedName>
</protein>
<sequence length="242" mass="27552">MPAENEQQFSVTKAATVGPKKVPQACISAPCTCSPSGILLRDNHHRVRNHSCSYHFYPPRLFFVTACAATLKQVKQSHYSSLPCRASLHRADTRSSPPSTILDWPSSDRMPSLLSFLLPRSLSDLSATSPVHPVPSPVSCSRQPSDRFRLFLIKLHVHLWTLFLFLRKLRCRSNAEKSNQNNRQPHALARRRERERDYGRQLLEGQRRLDTETISFPFNHAKNFYSSAICSDDLAMPVQRSN</sequence>
<dbReference type="EMBL" id="CP137312">
    <property type="protein sequence ID" value="WQF87251.1"/>
    <property type="molecule type" value="Genomic_DNA"/>
</dbReference>
<feature type="compositionally biased region" description="Basic and acidic residues" evidence="1">
    <location>
        <begin position="190"/>
        <end position="199"/>
    </location>
</feature>